<evidence type="ECO:0000259" key="21">
    <source>
        <dbReference type="PROSITE" id="PS52039"/>
    </source>
</evidence>
<sequence>MPTLVLAEKPSVARDIAAALGATQRRRGYLEGAGYRVTWAVGHLVGLAEPSEIEAAWKRWRLDLLPMLPREWPLRVLDHAADQYAVVARLMKAADVREIVAATDAGREGELIFRYIYEKTGCTRPWRRLWISALTQAAIRGGFQRLRSGAEFDALANAARARSRADWLVGMNLSRAYSLLYDDQLSVGRVQTPTLAMLVTREREIREFVPVHYQEVVARFAAAPGEFEGTYHRPDPADPDGPAGDRSKPWKPPKSALARLAHSGEEAAAVVARAKTGTAAIAHVQRSKQSSPAPFLYDLTELQRHANRLYGMSAKRTLDVAQELYERHKAISYPRTDSRHIDRETASTLPGIIDAIAPGYPGMIAEGSGERSLGSRYVNDAKVSDHHAILPTSERPNLRAGTELFKIYDLVCRRLLAAYHPNYVEAITTVETQIVNGTAPEQTVDRYLSRGTSVEQEGWKVLDIKRRSGKAKPGAKPGAVTLPGGLEPGQAATVVSAKAIDKQTEPPRPHTEASLLTAMETAGRTISEKQLSEAMRGCGLGTPATRAATIETLLQRGYVTRDGKKTLRASDKGERLIDAVHEQVKSPAMTGEWELALHRMGGGPGELDAFMQEIEAYVAQVVGTVTQAAGSGSVTSAPARGESSAAPAQASGGGETGGLARSGADVARTRSHASAAPSAGSSPSGAASKPKPTPRAVPVAELPALLEARFGFGEFRAHQQEICATVTAGSSALVVMPTGAGKSLCYQLPGVARGGTTLVISPLIALIEDQVEKLRSLGFAAERIHSGLSRLASRQVCRRYLDGELEFFFMAPERLAVPGFAQMLAKRWPALIAVDEAHCISHWGHDFRPDYRMLEARLRPLTHPASGGAGVPIIALTATATPLVQRDILQQLGLADAAAFIKGFRRTNLAIEVVEVASSERAGICKQLLADPARRPAIVYAPTRKVCEQLAAALSSRGKHAYTVSAYHAGMNPQARARAQEQFLRGDSSVIVATVAFGMGIDKPDVRTVVHVASPGSLEGYYQEIGRAGRDGLPSRTILLHAYADRRTHEFFLERDYPEPEQLVAVARLLGPRPTPRAALQRRARITTDDMDKILEKLWLHGGALIDPEENVSRGPDDWRTPYVAQREHRQAQLDRVASYLSAGRCRMLELVEHFGDREDSGTQCGRCDICDPKAALVAREQPPSTAQRACMHGILRTLATDARGVAAGRLFSEVAEGQLPRSSFERVVQALDRAGYLEISEDRFVPSGKTQEIAFRRVSLARELPEYEGELDAALAKISIAVDLSGGPGDTKSRGRGRGSTKRKSGSRAPSPGTKRGGKRKGKAGAGRKSSGPRAAGGAVLEALQQWRLAQARTKGVPAFRILSNKQLIALATSPVHDLESLRAVPGIGAKTIERYGSALVRVLGRRPRGG</sequence>
<evidence type="ECO:0000256" key="15">
    <source>
        <dbReference type="ARBA" id="ARBA00044550"/>
    </source>
</evidence>
<dbReference type="GO" id="GO:0043138">
    <property type="term" value="F:3'-5' DNA helicase activity"/>
    <property type="evidence" value="ECO:0007669"/>
    <property type="project" value="UniProtKB-EC"/>
</dbReference>
<comment type="cofactor">
    <cofactor evidence="1">
        <name>Mg(2+)</name>
        <dbReference type="ChEBI" id="CHEBI:18420"/>
    </cofactor>
</comment>
<dbReference type="InterPro" id="IPR003602">
    <property type="entry name" value="Topo_IA_DNA-bd_dom"/>
</dbReference>
<accession>A0A0C2D1G0</accession>
<evidence type="ECO:0000256" key="8">
    <source>
        <dbReference type="ARBA" id="ARBA00022842"/>
    </source>
</evidence>
<dbReference type="InterPro" id="IPR044876">
    <property type="entry name" value="HRDC_dom_sf"/>
</dbReference>
<evidence type="ECO:0000259" key="19">
    <source>
        <dbReference type="PROSITE" id="PS51192"/>
    </source>
</evidence>
<name>A0A0C2D1G0_9BACT</name>
<dbReference type="Gene3D" id="1.10.290.10">
    <property type="entry name" value="Topoisomerase I, domain 4"/>
    <property type="match status" value="1"/>
</dbReference>
<dbReference type="InterPro" id="IPR013826">
    <property type="entry name" value="Topo_IA_cen_sub3"/>
</dbReference>
<dbReference type="Gene3D" id="3.40.50.300">
    <property type="entry name" value="P-loop containing nucleotide triphosphate hydrolases"/>
    <property type="match status" value="2"/>
</dbReference>
<evidence type="ECO:0000256" key="6">
    <source>
        <dbReference type="ARBA" id="ARBA00022806"/>
    </source>
</evidence>
<dbReference type="InterPro" id="IPR034144">
    <property type="entry name" value="TOPRIM_TopoIII"/>
</dbReference>
<reference evidence="22 23" key="1">
    <citation type="submission" date="2014-12" db="EMBL/GenBank/DDBJ databases">
        <title>Genome assembly of Enhygromyxa salina DSM 15201.</title>
        <authorList>
            <person name="Sharma G."/>
            <person name="Subramanian S."/>
        </authorList>
    </citation>
    <scope>NUCLEOTIDE SEQUENCE [LARGE SCALE GENOMIC DNA]</scope>
    <source>
        <strain evidence="22 23">DSM 15201</strain>
    </source>
</reference>
<keyword evidence="11 22" id="KW-0413">Isomerase</keyword>
<dbReference type="GO" id="GO:0009378">
    <property type="term" value="F:four-way junction helicase activity"/>
    <property type="evidence" value="ECO:0007669"/>
    <property type="project" value="TreeGrafter"/>
</dbReference>
<dbReference type="InterPro" id="IPR005738">
    <property type="entry name" value="TopoIII"/>
</dbReference>
<evidence type="ECO:0000256" key="14">
    <source>
        <dbReference type="ARBA" id="ARBA00044535"/>
    </source>
</evidence>
<dbReference type="SUPFAM" id="SSF52540">
    <property type="entry name" value="P-loop containing nucleoside triphosphate hydrolases"/>
    <property type="match status" value="1"/>
</dbReference>
<keyword evidence="6" id="KW-0347">Helicase</keyword>
<organism evidence="22 23">
    <name type="scientific">Enhygromyxa salina</name>
    <dbReference type="NCBI Taxonomy" id="215803"/>
    <lineage>
        <taxon>Bacteria</taxon>
        <taxon>Pseudomonadati</taxon>
        <taxon>Myxococcota</taxon>
        <taxon>Polyangia</taxon>
        <taxon>Nannocystales</taxon>
        <taxon>Nannocystaceae</taxon>
        <taxon>Enhygromyxa</taxon>
    </lineage>
</organism>
<gene>
    <name evidence="22" type="ORF">DB30_05393</name>
</gene>
<dbReference type="CDD" id="cd00186">
    <property type="entry name" value="TOP1Ac"/>
    <property type="match status" value="1"/>
</dbReference>
<evidence type="ECO:0000256" key="13">
    <source>
        <dbReference type="ARBA" id="ARBA00034808"/>
    </source>
</evidence>
<keyword evidence="5" id="KW-0378">Hydrolase</keyword>
<dbReference type="GO" id="GO:0005694">
    <property type="term" value="C:chromosome"/>
    <property type="evidence" value="ECO:0007669"/>
    <property type="project" value="TreeGrafter"/>
</dbReference>
<dbReference type="EC" id="5.6.2.4" evidence="13"/>
<keyword evidence="4" id="KW-0547">Nucleotide-binding</keyword>
<dbReference type="InterPro" id="IPR014001">
    <property type="entry name" value="Helicase_ATP-bd"/>
</dbReference>
<dbReference type="GO" id="GO:0016787">
    <property type="term" value="F:hydrolase activity"/>
    <property type="evidence" value="ECO:0007669"/>
    <property type="project" value="UniProtKB-KW"/>
</dbReference>
<dbReference type="GO" id="GO:0006265">
    <property type="term" value="P:DNA topological change"/>
    <property type="evidence" value="ECO:0007669"/>
    <property type="project" value="InterPro"/>
</dbReference>
<evidence type="ECO:0000256" key="4">
    <source>
        <dbReference type="ARBA" id="ARBA00022741"/>
    </source>
</evidence>
<dbReference type="Pfam" id="PF16124">
    <property type="entry name" value="RecQ_Zn_bind"/>
    <property type="match status" value="1"/>
</dbReference>
<evidence type="ECO:0000256" key="7">
    <source>
        <dbReference type="ARBA" id="ARBA00022840"/>
    </source>
</evidence>
<dbReference type="InterPro" id="IPR013824">
    <property type="entry name" value="Topo_IA_cen_sub1"/>
</dbReference>
<dbReference type="CDD" id="cd03362">
    <property type="entry name" value="TOPRIM_TopoIA_TopoIII"/>
    <property type="match status" value="1"/>
</dbReference>
<dbReference type="RefSeq" id="WP_146659698.1">
    <property type="nucleotide sequence ID" value="NZ_JMCC02000049.1"/>
</dbReference>
<dbReference type="NCBIfam" id="TIGR01056">
    <property type="entry name" value="topB"/>
    <property type="match status" value="1"/>
</dbReference>
<dbReference type="InterPro" id="IPR013497">
    <property type="entry name" value="Topo_IA_cen"/>
</dbReference>
<dbReference type="Gene3D" id="2.70.20.10">
    <property type="entry name" value="Topoisomerase I, domain 3"/>
    <property type="match status" value="1"/>
</dbReference>
<feature type="domain" description="Toprim" evidence="17">
    <location>
        <begin position="2"/>
        <end position="135"/>
    </location>
</feature>
<dbReference type="PROSITE" id="PS51194">
    <property type="entry name" value="HELICASE_CTER"/>
    <property type="match status" value="1"/>
</dbReference>
<dbReference type="NCBIfam" id="TIGR00614">
    <property type="entry name" value="recQ_fam"/>
    <property type="match status" value="1"/>
</dbReference>
<dbReference type="InterPro" id="IPR023406">
    <property type="entry name" value="Topo_IA_AS"/>
</dbReference>
<evidence type="ECO:0000256" key="9">
    <source>
        <dbReference type="ARBA" id="ARBA00023029"/>
    </source>
</evidence>
<dbReference type="InterPro" id="IPR010997">
    <property type="entry name" value="HRDC-like_sf"/>
</dbReference>
<dbReference type="GO" id="GO:0046872">
    <property type="term" value="F:metal ion binding"/>
    <property type="evidence" value="ECO:0007669"/>
    <property type="project" value="UniProtKB-KW"/>
</dbReference>
<evidence type="ECO:0000256" key="12">
    <source>
        <dbReference type="ARBA" id="ARBA00034617"/>
    </source>
</evidence>
<dbReference type="Gene3D" id="1.10.150.80">
    <property type="entry name" value="HRDC domain"/>
    <property type="match status" value="1"/>
</dbReference>
<dbReference type="PROSITE" id="PS50880">
    <property type="entry name" value="TOPRIM"/>
    <property type="match status" value="1"/>
</dbReference>
<evidence type="ECO:0000313" key="22">
    <source>
        <dbReference type="EMBL" id="KIG15645.1"/>
    </source>
</evidence>
<dbReference type="InterPro" id="IPR002121">
    <property type="entry name" value="HRDC_dom"/>
</dbReference>
<dbReference type="Gene3D" id="3.40.50.140">
    <property type="match status" value="1"/>
</dbReference>
<dbReference type="Pfam" id="PF01131">
    <property type="entry name" value="Topoisom_bac"/>
    <property type="match status" value="1"/>
</dbReference>
<dbReference type="Gene3D" id="1.10.460.10">
    <property type="entry name" value="Topoisomerase I, domain 2"/>
    <property type="match status" value="1"/>
</dbReference>
<dbReference type="GO" id="GO:0003677">
    <property type="term" value="F:DNA binding"/>
    <property type="evidence" value="ECO:0007669"/>
    <property type="project" value="UniProtKB-KW"/>
</dbReference>
<feature type="compositionally biased region" description="Low complexity" evidence="16">
    <location>
        <begin position="673"/>
        <end position="690"/>
    </location>
</feature>
<dbReference type="PROSITE" id="PS00396">
    <property type="entry name" value="TOPO_IA_1"/>
    <property type="match status" value="1"/>
</dbReference>
<dbReference type="GO" id="GO:0006281">
    <property type="term" value="P:DNA repair"/>
    <property type="evidence" value="ECO:0007669"/>
    <property type="project" value="TreeGrafter"/>
</dbReference>
<dbReference type="InterPro" id="IPR027417">
    <property type="entry name" value="P-loop_NTPase"/>
</dbReference>
<dbReference type="GO" id="GO:0005737">
    <property type="term" value="C:cytoplasm"/>
    <property type="evidence" value="ECO:0007669"/>
    <property type="project" value="TreeGrafter"/>
</dbReference>
<dbReference type="EMBL" id="JMCC02000049">
    <property type="protein sequence ID" value="KIG15645.1"/>
    <property type="molecule type" value="Genomic_DNA"/>
</dbReference>
<evidence type="ECO:0000256" key="11">
    <source>
        <dbReference type="ARBA" id="ARBA00023235"/>
    </source>
</evidence>
<dbReference type="Pfam" id="PF00570">
    <property type="entry name" value="HRDC"/>
    <property type="match status" value="1"/>
</dbReference>
<evidence type="ECO:0000313" key="23">
    <source>
        <dbReference type="Proteomes" id="UP000031599"/>
    </source>
</evidence>
<dbReference type="GO" id="GO:0003917">
    <property type="term" value="F:DNA topoisomerase type I (single strand cut, ATP-independent) activity"/>
    <property type="evidence" value="ECO:0007669"/>
    <property type="project" value="InterPro"/>
</dbReference>
<dbReference type="PRINTS" id="PR00417">
    <property type="entry name" value="PRTPISMRASEI"/>
</dbReference>
<feature type="region of interest" description="Disordered" evidence="16">
    <location>
        <begin position="1287"/>
        <end position="1337"/>
    </location>
</feature>
<comment type="catalytic activity">
    <reaction evidence="12">
        <text>Couples ATP hydrolysis with the unwinding of duplex DNA by translocating in the 3'-5' direction.</text>
        <dbReference type="EC" id="5.6.2.4"/>
    </reaction>
</comment>
<evidence type="ECO:0000259" key="20">
    <source>
        <dbReference type="PROSITE" id="PS51194"/>
    </source>
</evidence>
<dbReference type="SMART" id="SM00487">
    <property type="entry name" value="DEXDc"/>
    <property type="match status" value="1"/>
</dbReference>
<dbReference type="Pfam" id="PF00270">
    <property type="entry name" value="DEAD"/>
    <property type="match status" value="1"/>
</dbReference>
<dbReference type="CDD" id="cd17920">
    <property type="entry name" value="DEXHc_RecQ"/>
    <property type="match status" value="1"/>
</dbReference>
<evidence type="ECO:0000256" key="3">
    <source>
        <dbReference type="ARBA" id="ARBA00022723"/>
    </source>
</evidence>
<dbReference type="PROSITE" id="PS51192">
    <property type="entry name" value="HELICASE_ATP_BIND_1"/>
    <property type="match status" value="1"/>
</dbReference>
<evidence type="ECO:0000259" key="17">
    <source>
        <dbReference type="PROSITE" id="PS50880"/>
    </source>
</evidence>
<dbReference type="PROSITE" id="PS50967">
    <property type="entry name" value="HRDC"/>
    <property type="match status" value="1"/>
</dbReference>
<dbReference type="InterPro" id="IPR003601">
    <property type="entry name" value="Topo_IA_2"/>
</dbReference>
<feature type="region of interest" description="Disordered" evidence="16">
    <location>
        <begin position="468"/>
        <end position="488"/>
    </location>
</feature>
<feature type="compositionally biased region" description="Low complexity" evidence="16">
    <location>
        <begin position="641"/>
        <end position="650"/>
    </location>
</feature>
<evidence type="ECO:0000256" key="2">
    <source>
        <dbReference type="ARBA" id="ARBA00005446"/>
    </source>
</evidence>
<dbReference type="FunFam" id="3.40.50.300:FF:001389">
    <property type="entry name" value="ATP-dependent DNA helicase RecQ"/>
    <property type="match status" value="1"/>
</dbReference>
<feature type="domain" description="Helicase ATP-binding" evidence="19">
    <location>
        <begin position="723"/>
        <end position="898"/>
    </location>
</feature>
<dbReference type="Pfam" id="PF00271">
    <property type="entry name" value="Helicase_C"/>
    <property type="match status" value="1"/>
</dbReference>
<dbReference type="Pfam" id="PF01751">
    <property type="entry name" value="Toprim"/>
    <property type="match status" value="1"/>
</dbReference>
<dbReference type="SMART" id="SM00437">
    <property type="entry name" value="TOP1Ac"/>
    <property type="match status" value="1"/>
</dbReference>
<dbReference type="PROSITE" id="PS52039">
    <property type="entry name" value="TOPO_IA_2"/>
    <property type="match status" value="1"/>
</dbReference>
<comment type="caution">
    <text evidence="22">The sequence shown here is derived from an EMBL/GenBank/DDBJ whole genome shotgun (WGS) entry which is preliminary data.</text>
</comment>
<dbReference type="Proteomes" id="UP000031599">
    <property type="component" value="Unassembled WGS sequence"/>
</dbReference>
<dbReference type="InterPro" id="IPR004589">
    <property type="entry name" value="DNA_helicase_ATP-dep_RecQ"/>
</dbReference>
<dbReference type="SMART" id="SM00436">
    <property type="entry name" value="TOP1Bc"/>
    <property type="match status" value="1"/>
</dbReference>
<evidence type="ECO:0000256" key="1">
    <source>
        <dbReference type="ARBA" id="ARBA00001946"/>
    </source>
</evidence>
<dbReference type="InterPro" id="IPR023405">
    <property type="entry name" value="Topo_IA_core_domain"/>
</dbReference>
<dbReference type="InterPro" id="IPR001650">
    <property type="entry name" value="Helicase_C-like"/>
</dbReference>
<keyword evidence="3" id="KW-0479">Metal-binding</keyword>
<dbReference type="SUPFAM" id="SSF56712">
    <property type="entry name" value="Prokaryotic type I DNA topoisomerase"/>
    <property type="match status" value="1"/>
</dbReference>
<dbReference type="PANTHER" id="PTHR13710:SF105">
    <property type="entry name" value="ATP-DEPENDENT DNA HELICASE Q1"/>
    <property type="match status" value="1"/>
</dbReference>
<evidence type="ECO:0000256" key="16">
    <source>
        <dbReference type="SAM" id="MobiDB-lite"/>
    </source>
</evidence>
<keyword evidence="10" id="KW-0238">DNA-binding</keyword>
<dbReference type="SMART" id="SM00490">
    <property type="entry name" value="HELICc"/>
    <property type="match status" value="1"/>
</dbReference>
<feature type="domain" description="HRDC" evidence="18">
    <location>
        <begin position="1335"/>
        <end position="1412"/>
    </location>
</feature>
<dbReference type="InterPro" id="IPR006171">
    <property type="entry name" value="TOPRIM_dom"/>
</dbReference>
<dbReference type="SUPFAM" id="SSF47819">
    <property type="entry name" value="HRDC-like"/>
    <property type="match status" value="1"/>
</dbReference>
<feature type="region of interest" description="Disordered" evidence="16">
    <location>
        <begin position="228"/>
        <end position="255"/>
    </location>
</feature>
<dbReference type="PANTHER" id="PTHR13710">
    <property type="entry name" value="DNA HELICASE RECQ FAMILY MEMBER"/>
    <property type="match status" value="1"/>
</dbReference>
<feature type="domain" description="Helicase C-terminal" evidence="20">
    <location>
        <begin position="924"/>
        <end position="1071"/>
    </location>
</feature>
<dbReference type="InterPro" id="IPR013825">
    <property type="entry name" value="Topo_IA_cen_sub2"/>
</dbReference>
<feature type="compositionally biased region" description="Basic residues" evidence="16">
    <location>
        <begin position="1295"/>
        <end position="1307"/>
    </location>
</feature>
<proteinExistence type="inferred from homology"/>
<dbReference type="InterPro" id="IPR011545">
    <property type="entry name" value="DEAD/DEAH_box_helicase_dom"/>
</dbReference>
<feature type="domain" description="Topo IA-type catalytic" evidence="21">
    <location>
        <begin position="152"/>
        <end position="622"/>
    </location>
</feature>
<evidence type="ECO:0000259" key="18">
    <source>
        <dbReference type="PROSITE" id="PS50967"/>
    </source>
</evidence>
<keyword evidence="7" id="KW-0067">ATP-binding</keyword>
<dbReference type="SMART" id="SM00493">
    <property type="entry name" value="TOPRIM"/>
    <property type="match status" value="1"/>
</dbReference>
<comment type="similarity">
    <text evidence="2">Belongs to the helicase family. RecQ subfamily.</text>
</comment>
<evidence type="ECO:0000256" key="10">
    <source>
        <dbReference type="ARBA" id="ARBA00023125"/>
    </source>
</evidence>
<dbReference type="InterPro" id="IPR032284">
    <property type="entry name" value="RecQ_Zn-bd"/>
</dbReference>
<keyword evidence="8" id="KW-0460">Magnesium</keyword>
<dbReference type="GO" id="GO:0006310">
    <property type="term" value="P:DNA recombination"/>
    <property type="evidence" value="ECO:0007669"/>
    <property type="project" value="InterPro"/>
</dbReference>
<protein>
    <recommendedName>
        <fullName evidence="14">ATP-dependent DNA helicase RecQ</fullName>
        <ecNumber evidence="13">5.6.2.4</ecNumber>
    </recommendedName>
    <alternativeName>
        <fullName evidence="15">DNA 3'-5' helicase RecQ</fullName>
    </alternativeName>
</protein>
<feature type="region of interest" description="Disordered" evidence="16">
    <location>
        <begin position="631"/>
        <end position="695"/>
    </location>
</feature>
<dbReference type="GO" id="GO:0005524">
    <property type="term" value="F:ATP binding"/>
    <property type="evidence" value="ECO:0007669"/>
    <property type="project" value="UniProtKB-KW"/>
</dbReference>
<evidence type="ECO:0000256" key="5">
    <source>
        <dbReference type="ARBA" id="ARBA00022801"/>
    </source>
</evidence>
<keyword evidence="9" id="KW-0799">Topoisomerase</keyword>
<dbReference type="NCBIfam" id="NF005829">
    <property type="entry name" value="PRK07726.1"/>
    <property type="match status" value="1"/>
</dbReference>